<evidence type="ECO:0000313" key="8">
    <source>
        <dbReference type="Proteomes" id="UP000199064"/>
    </source>
</evidence>
<dbReference type="GO" id="GO:0005886">
    <property type="term" value="C:plasma membrane"/>
    <property type="evidence" value="ECO:0007669"/>
    <property type="project" value="TreeGrafter"/>
</dbReference>
<dbReference type="InterPro" id="IPR004481">
    <property type="entry name" value="K/Na/Ca-exchanger"/>
</dbReference>
<dbReference type="GO" id="GO:0005262">
    <property type="term" value="F:calcium channel activity"/>
    <property type="evidence" value="ECO:0007669"/>
    <property type="project" value="TreeGrafter"/>
</dbReference>
<dbReference type="GO" id="GO:0008273">
    <property type="term" value="F:calcium, potassium:sodium antiporter activity"/>
    <property type="evidence" value="ECO:0007669"/>
    <property type="project" value="TreeGrafter"/>
</dbReference>
<evidence type="ECO:0000256" key="5">
    <source>
        <dbReference type="SAM" id="Phobius"/>
    </source>
</evidence>
<dbReference type="Gene3D" id="1.20.1420.30">
    <property type="entry name" value="NCX, central ion-binding region"/>
    <property type="match status" value="1"/>
</dbReference>
<evidence type="ECO:0000259" key="6">
    <source>
        <dbReference type="Pfam" id="PF01699"/>
    </source>
</evidence>
<accession>A0A1H4NKJ8</accession>
<feature type="transmembrane region" description="Helical" evidence="5">
    <location>
        <begin position="242"/>
        <end position="262"/>
    </location>
</feature>
<dbReference type="GO" id="GO:0006874">
    <property type="term" value="P:intracellular calcium ion homeostasis"/>
    <property type="evidence" value="ECO:0007669"/>
    <property type="project" value="TreeGrafter"/>
</dbReference>
<comment type="subcellular location">
    <subcellularLocation>
        <location evidence="1">Membrane</location>
        <topology evidence="1">Multi-pass membrane protein</topology>
    </subcellularLocation>
</comment>
<sequence>MLFSLLILAAGVILLVLAGDIFVKGAVGLAENLGISPLIIGLTVVAFGTSAPELFTSIQAALSGAPGLAVGNVVGSNIANILLVLGLPAIIYPIVSDGKGLRRNLVAMLVSTVIFMWMLTGGIITRIEGAVLFAGLCAFIAWQARDAVNGKAPADHDFHEEIGEAPHDRKRISTYLIAGVIGLPVAAQLTVAGAVRIAESFGVSDAVIGLTIVAIGTSLPELATSLAAALKRHSTVALGNIVGSNIFNIACIMGLTALITPIAVDPRIVSIDMWVMLAAACVLALLGFLRIASGKLMGSAMLAGFAGYIATVF</sequence>
<gene>
    <name evidence="7" type="ORF">SAMN05216452_3823</name>
</gene>
<dbReference type="AlphaFoldDB" id="A0A1H4NKJ8"/>
<dbReference type="NCBIfam" id="TIGR00367">
    <property type="entry name" value="calcium/sodium antiporter"/>
    <property type="match status" value="1"/>
</dbReference>
<keyword evidence="8" id="KW-1185">Reference proteome</keyword>
<dbReference type="PANTHER" id="PTHR10846:SF8">
    <property type="entry name" value="INNER MEMBRANE PROTEIN YRBG"/>
    <property type="match status" value="1"/>
</dbReference>
<reference evidence="8" key="1">
    <citation type="submission" date="2016-10" db="EMBL/GenBank/DDBJ databases">
        <authorList>
            <person name="Varghese N."/>
            <person name="Submissions S."/>
        </authorList>
    </citation>
    <scope>NUCLEOTIDE SEQUENCE [LARGE SCALE GENOMIC DNA]</scope>
    <source>
        <strain evidence="8">ES.061</strain>
    </source>
</reference>
<evidence type="ECO:0000313" key="7">
    <source>
        <dbReference type="EMBL" id="SEB95780.1"/>
    </source>
</evidence>
<dbReference type="RefSeq" id="WP_025030185.1">
    <property type="nucleotide sequence ID" value="NZ_FNSL01000001.1"/>
</dbReference>
<evidence type="ECO:0000256" key="3">
    <source>
        <dbReference type="ARBA" id="ARBA00022989"/>
    </source>
</evidence>
<dbReference type="EMBL" id="FNSL01000001">
    <property type="protein sequence ID" value="SEB95780.1"/>
    <property type="molecule type" value="Genomic_DNA"/>
</dbReference>
<proteinExistence type="predicted"/>
<dbReference type="PANTHER" id="PTHR10846">
    <property type="entry name" value="SODIUM/POTASSIUM/CALCIUM EXCHANGER"/>
    <property type="match status" value="1"/>
</dbReference>
<feature type="domain" description="Sodium/calcium exchanger membrane region" evidence="6">
    <location>
        <begin position="175"/>
        <end position="312"/>
    </location>
</feature>
<name>A0A1H4NKJ8_9HYPH</name>
<protein>
    <submittedName>
        <fullName evidence="7">Cation:H+ antiporter</fullName>
    </submittedName>
</protein>
<keyword evidence="2 5" id="KW-0812">Transmembrane</keyword>
<feature type="transmembrane region" description="Helical" evidence="5">
    <location>
        <begin position="34"/>
        <end position="55"/>
    </location>
</feature>
<evidence type="ECO:0000256" key="4">
    <source>
        <dbReference type="ARBA" id="ARBA00023136"/>
    </source>
</evidence>
<feature type="transmembrane region" description="Helical" evidence="5">
    <location>
        <begin position="207"/>
        <end position="230"/>
    </location>
</feature>
<dbReference type="InterPro" id="IPR044880">
    <property type="entry name" value="NCX_ion-bd_dom_sf"/>
</dbReference>
<feature type="transmembrane region" description="Helical" evidence="5">
    <location>
        <begin position="274"/>
        <end position="292"/>
    </location>
</feature>
<organism evidence="7 8">
    <name type="scientific">Nitratireductor aquibiodomus</name>
    <dbReference type="NCBI Taxonomy" id="204799"/>
    <lineage>
        <taxon>Bacteria</taxon>
        <taxon>Pseudomonadati</taxon>
        <taxon>Pseudomonadota</taxon>
        <taxon>Alphaproteobacteria</taxon>
        <taxon>Hyphomicrobiales</taxon>
        <taxon>Phyllobacteriaceae</taxon>
        <taxon>Nitratireductor</taxon>
    </lineage>
</organism>
<feature type="transmembrane region" description="Helical" evidence="5">
    <location>
        <begin position="114"/>
        <end position="142"/>
    </location>
</feature>
<feature type="transmembrane region" description="Helical" evidence="5">
    <location>
        <begin position="67"/>
        <end position="94"/>
    </location>
</feature>
<dbReference type="InterPro" id="IPR004837">
    <property type="entry name" value="NaCa_Exmemb"/>
</dbReference>
<evidence type="ECO:0000256" key="2">
    <source>
        <dbReference type="ARBA" id="ARBA00022692"/>
    </source>
</evidence>
<dbReference type="Proteomes" id="UP000199064">
    <property type="component" value="Unassembled WGS sequence"/>
</dbReference>
<evidence type="ECO:0000256" key="1">
    <source>
        <dbReference type="ARBA" id="ARBA00004141"/>
    </source>
</evidence>
<feature type="transmembrane region" description="Helical" evidence="5">
    <location>
        <begin position="175"/>
        <end position="195"/>
    </location>
</feature>
<feature type="domain" description="Sodium/calcium exchanger membrane region" evidence="6">
    <location>
        <begin position="4"/>
        <end position="143"/>
    </location>
</feature>
<dbReference type="Pfam" id="PF01699">
    <property type="entry name" value="Na_Ca_ex"/>
    <property type="match status" value="2"/>
</dbReference>
<keyword evidence="4 5" id="KW-0472">Membrane</keyword>
<keyword evidence="3 5" id="KW-1133">Transmembrane helix</keyword>